<feature type="transmembrane region" description="Helical" evidence="5">
    <location>
        <begin position="95"/>
        <end position="126"/>
    </location>
</feature>
<keyword evidence="3 5" id="KW-1133">Transmembrane helix</keyword>
<keyword evidence="6" id="KW-0808">Transferase</keyword>
<sequence>MTSFANKLNNKIPPPVVGLSCMVCMYLVSDAESTFEITRTLNFILFVLAVLLGVAIALAGVISFRKASTTVNPLKPETASSLVTSGIFQYTRNPMYLGMAVAILGFAILLGSWVSLLGVVAFMLFIDRFQIKPEEAALTECFGGQFTQYKTNVRRWL</sequence>
<dbReference type="KEGG" id="pseo:OM33_05945"/>
<dbReference type="GO" id="GO:0008168">
    <property type="term" value="F:methyltransferase activity"/>
    <property type="evidence" value="ECO:0007669"/>
    <property type="project" value="UniProtKB-KW"/>
</dbReference>
<evidence type="ECO:0000256" key="1">
    <source>
        <dbReference type="ARBA" id="ARBA00004127"/>
    </source>
</evidence>
<dbReference type="PANTHER" id="PTHR12714">
    <property type="entry name" value="PROTEIN-S ISOPRENYLCYSTEINE O-METHYLTRANSFERASE"/>
    <property type="match status" value="1"/>
</dbReference>
<evidence type="ECO:0000313" key="7">
    <source>
        <dbReference type="Proteomes" id="UP000030341"/>
    </source>
</evidence>
<dbReference type="eggNOG" id="COG2020">
    <property type="taxonomic scope" value="Bacteria"/>
</dbReference>
<protein>
    <submittedName>
        <fullName evidence="6">Protein-S-isoprenylcysteine methyltransferase</fullName>
    </submittedName>
</protein>
<proteinExistence type="predicted"/>
<reference evidence="6 7" key="1">
    <citation type="submission" date="2014-11" db="EMBL/GenBank/DDBJ databases">
        <title>Complete Genome Sequence of Pseudoalteromonas sp. Strain OCN003 Isolated from Kaneohe Bay, Oahu, Hawaii.</title>
        <authorList>
            <person name="Beurmann S."/>
            <person name="Videau P."/>
            <person name="Ushijima B."/>
            <person name="Smith A.M."/>
            <person name="Aeby G.S."/>
            <person name="Callahan S.M."/>
            <person name="Belcaid M."/>
        </authorList>
    </citation>
    <scope>NUCLEOTIDE SEQUENCE [LARGE SCALE GENOMIC DNA]</scope>
    <source>
        <strain evidence="6 7">OCN003</strain>
    </source>
</reference>
<keyword evidence="2 5" id="KW-0812">Transmembrane</keyword>
<dbReference type="InterPro" id="IPR007318">
    <property type="entry name" value="Phopholipid_MeTrfase"/>
</dbReference>
<evidence type="ECO:0000256" key="4">
    <source>
        <dbReference type="ARBA" id="ARBA00023136"/>
    </source>
</evidence>
<dbReference type="EMBL" id="CP009888">
    <property type="protein sequence ID" value="AIY66304.1"/>
    <property type="molecule type" value="Genomic_DNA"/>
</dbReference>
<keyword evidence="7" id="KW-1185">Reference proteome</keyword>
<comment type="subcellular location">
    <subcellularLocation>
        <location evidence="1">Endomembrane system</location>
        <topology evidence="1">Multi-pass membrane protein</topology>
    </subcellularLocation>
</comment>
<evidence type="ECO:0000256" key="5">
    <source>
        <dbReference type="SAM" id="Phobius"/>
    </source>
</evidence>
<evidence type="ECO:0000256" key="3">
    <source>
        <dbReference type="ARBA" id="ARBA00022989"/>
    </source>
</evidence>
<dbReference type="STRING" id="1348114.OM33_05945"/>
<dbReference type="Proteomes" id="UP000030341">
    <property type="component" value="Chromosome 1"/>
</dbReference>
<keyword evidence="4 5" id="KW-0472">Membrane</keyword>
<organism evidence="6 7">
    <name type="scientific">Pseudoalteromonas piratica</name>
    <dbReference type="NCBI Taxonomy" id="1348114"/>
    <lineage>
        <taxon>Bacteria</taxon>
        <taxon>Pseudomonadati</taxon>
        <taxon>Pseudomonadota</taxon>
        <taxon>Gammaproteobacteria</taxon>
        <taxon>Alteromonadales</taxon>
        <taxon>Pseudoalteromonadaceae</taxon>
        <taxon>Pseudoalteromonas</taxon>
    </lineage>
</organism>
<gene>
    <name evidence="6" type="ORF">OM33_05945</name>
</gene>
<dbReference type="GO" id="GO:0012505">
    <property type="term" value="C:endomembrane system"/>
    <property type="evidence" value="ECO:0007669"/>
    <property type="project" value="UniProtKB-SubCell"/>
</dbReference>
<dbReference type="Gene3D" id="1.20.120.1630">
    <property type="match status" value="1"/>
</dbReference>
<name>A0A0A7EI29_9GAMM</name>
<dbReference type="Pfam" id="PF04191">
    <property type="entry name" value="PEMT"/>
    <property type="match status" value="1"/>
</dbReference>
<dbReference type="PROSITE" id="PS50244">
    <property type="entry name" value="S5A_REDUCTASE"/>
    <property type="match status" value="1"/>
</dbReference>
<feature type="transmembrane region" description="Helical" evidence="5">
    <location>
        <begin position="41"/>
        <end position="64"/>
    </location>
</feature>
<dbReference type="GO" id="GO:0032259">
    <property type="term" value="P:methylation"/>
    <property type="evidence" value="ECO:0007669"/>
    <property type="project" value="UniProtKB-KW"/>
</dbReference>
<evidence type="ECO:0000256" key="2">
    <source>
        <dbReference type="ARBA" id="ARBA00022692"/>
    </source>
</evidence>
<dbReference type="PANTHER" id="PTHR12714:SF24">
    <property type="entry name" value="SLR1182 PROTEIN"/>
    <property type="match status" value="1"/>
</dbReference>
<dbReference type="AlphaFoldDB" id="A0A0A7EI29"/>
<dbReference type="HOGENOM" id="CLU_065200_4_2_6"/>
<evidence type="ECO:0000313" key="6">
    <source>
        <dbReference type="EMBL" id="AIY66304.1"/>
    </source>
</evidence>
<keyword evidence="6" id="KW-0489">Methyltransferase</keyword>
<accession>A0A0A7EI29</accession>